<feature type="binding site" evidence="10 13">
    <location>
        <position position="69"/>
    </location>
    <ligand>
        <name>a divalent metal cation</name>
        <dbReference type="ChEBI" id="CHEBI:60240"/>
    </ligand>
</feature>
<evidence type="ECO:0000256" key="5">
    <source>
        <dbReference type="ARBA" id="ARBA00001954"/>
    </source>
</evidence>
<evidence type="ECO:0000256" key="3">
    <source>
        <dbReference type="ARBA" id="ARBA00001941"/>
    </source>
</evidence>
<evidence type="ECO:0000256" key="8">
    <source>
        <dbReference type="ARBA" id="ARBA00022723"/>
    </source>
</evidence>
<accession>A0A1C4CD89</accession>
<dbReference type="PROSITE" id="PS01085">
    <property type="entry name" value="RIBUL_P_3_EPIMER_1"/>
    <property type="match status" value="1"/>
</dbReference>
<feature type="binding site" evidence="10 13">
    <location>
        <position position="36"/>
    </location>
    <ligand>
        <name>a divalent metal cation</name>
        <dbReference type="ChEBI" id="CHEBI:60240"/>
    </ligand>
</feature>
<feature type="binding site" evidence="10 14">
    <location>
        <position position="69"/>
    </location>
    <ligand>
        <name>substrate</name>
    </ligand>
</feature>
<dbReference type="InterPro" id="IPR026019">
    <property type="entry name" value="Ribul_P_3_epim"/>
</dbReference>
<feature type="binding site" evidence="14">
    <location>
        <position position="180"/>
    </location>
    <ligand>
        <name>substrate</name>
    </ligand>
</feature>
<evidence type="ECO:0000256" key="12">
    <source>
        <dbReference type="PIRSR" id="PIRSR001461-1"/>
    </source>
</evidence>
<dbReference type="GO" id="GO:0006098">
    <property type="term" value="P:pentose-phosphate shunt"/>
    <property type="evidence" value="ECO:0007669"/>
    <property type="project" value="UniProtKB-UniRule"/>
</dbReference>
<dbReference type="NCBIfam" id="NF004076">
    <property type="entry name" value="PRK05581.1-4"/>
    <property type="match status" value="1"/>
</dbReference>
<evidence type="ECO:0000256" key="11">
    <source>
        <dbReference type="PIRNR" id="PIRNR001461"/>
    </source>
</evidence>
<dbReference type="GO" id="GO:0005737">
    <property type="term" value="C:cytoplasm"/>
    <property type="evidence" value="ECO:0007669"/>
    <property type="project" value="UniProtKB-ARBA"/>
</dbReference>
<evidence type="ECO:0000313" key="16">
    <source>
        <dbReference type="Proteomes" id="UP000242818"/>
    </source>
</evidence>
<comment type="pathway">
    <text evidence="10">Carbohydrate degradation.</text>
</comment>
<protein>
    <recommendedName>
        <fullName evidence="7 10">Ribulose-phosphate 3-epimerase</fullName>
        <ecNumber evidence="7 10">5.1.3.1</ecNumber>
    </recommendedName>
</protein>
<dbReference type="OrthoDB" id="1645589at2"/>
<dbReference type="STRING" id="1335309.GA0116948_10471"/>
<dbReference type="GO" id="GO:0046872">
    <property type="term" value="F:metal ion binding"/>
    <property type="evidence" value="ECO:0007669"/>
    <property type="project" value="UniProtKB-UniRule"/>
</dbReference>
<dbReference type="EC" id="5.1.3.1" evidence="7 10"/>
<comment type="cofactor">
    <cofactor evidence="5">
        <name>Fe(2+)</name>
        <dbReference type="ChEBI" id="CHEBI:29033"/>
    </cofactor>
</comment>
<comment type="cofactor">
    <cofactor evidence="4">
        <name>Zn(2+)</name>
        <dbReference type="ChEBI" id="CHEBI:29105"/>
    </cofactor>
</comment>
<keyword evidence="13" id="KW-0464">Manganese</keyword>
<dbReference type="NCBIfam" id="TIGR01163">
    <property type="entry name" value="rpe"/>
    <property type="match status" value="1"/>
</dbReference>
<evidence type="ECO:0000256" key="2">
    <source>
        <dbReference type="ARBA" id="ARBA00001936"/>
    </source>
</evidence>
<keyword evidence="10 11" id="KW-0119">Carbohydrate metabolism</keyword>
<dbReference type="AlphaFoldDB" id="A0A1C4CD89"/>
<dbReference type="InterPro" id="IPR013785">
    <property type="entry name" value="Aldolase_TIM"/>
</dbReference>
<dbReference type="CDD" id="cd00429">
    <property type="entry name" value="RPE"/>
    <property type="match status" value="1"/>
</dbReference>
<keyword evidence="13" id="KW-0170">Cobalt</keyword>
<dbReference type="Gene3D" id="3.20.20.70">
    <property type="entry name" value="Aldolase class I"/>
    <property type="match status" value="1"/>
</dbReference>
<sequence length="221" mass="23899">MPNRPLYIAPSLLAADFLHIDQAVDLINDSEADWLHLDVMDGRFVPNISFGMPIIAAVKKRIKKTCDVHLMIVEPEKYAADFKKAGADLLTVHYEVCPHLHRNIQQIKDLGMKAGVAINPHTTISQLENIITDVDLILVMSVNPGFGGQTFIPQTYQKLHELRKLIDQTGASALIEVDGGISAHNAAEIVAAGADVLVAGSSVFGAPDPRAAIHALKTATK</sequence>
<reference evidence="15 16" key="1">
    <citation type="submission" date="2016-08" db="EMBL/GenBank/DDBJ databases">
        <authorList>
            <person name="Seilhamer J.J."/>
        </authorList>
    </citation>
    <scope>NUCLEOTIDE SEQUENCE [LARGE SCALE GENOMIC DNA]</scope>
    <source>
        <strain evidence="15 16">A37T2</strain>
    </source>
</reference>
<dbReference type="RefSeq" id="WP_089711135.1">
    <property type="nucleotide sequence ID" value="NZ_FMAR01000004.1"/>
</dbReference>
<dbReference type="PANTHER" id="PTHR11749">
    <property type="entry name" value="RIBULOSE-5-PHOSPHATE-3-EPIMERASE"/>
    <property type="match status" value="1"/>
</dbReference>
<organism evidence="15 16">
    <name type="scientific">Chitinophaga costaii</name>
    <dbReference type="NCBI Taxonomy" id="1335309"/>
    <lineage>
        <taxon>Bacteria</taxon>
        <taxon>Pseudomonadati</taxon>
        <taxon>Bacteroidota</taxon>
        <taxon>Chitinophagia</taxon>
        <taxon>Chitinophagales</taxon>
        <taxon>Chitinophagaceae</taxon>
        <taxon>Chitinophaga</taxon>
    </lineage>
</organism>
<keyword evidence="8 10" id="KW-0479">Metal-binding</keyword>
<feature type="binding site" evidence="10 13">
    <location>
        <position position="178"/>
    </location>
    <ligand>
        <name>a divalent metal cation</name>
        <dbReference type="ChEBI" id="CHEBI:60240"/>
    </ligand>
</feature>
<feature type="binding site" evidence="10 13">
    <location>
        <position position="38"/>
    </location>
    <ligand>
        <name>a divalent metal cation</name>
        <dbReference type="ChEBI" id="CHEBI:60240"/>
    </ligand>
</feature>
<dbReference type="FunFam" id="3.20.20.70:FF:000004">
    <property type="entry name" value="Ribulose-phosphate 3-epimerase"/>
    <property type="match status" value="1"/>
</dbReference>
<feature type="active site" description="Proton donor" evidence="10 12">
    <location>
        <position position="178"/>
    </location>
</feature>
<comment type="similarity">
    <text evidence="6 10 11">Belongs to the ribulose-phosphate 3-epimerase family.</text>
</comment>
<proteinExistence type="inferred from homology"/>
<dbReference type="PIRSF" id="PIRSF001461">
    <property type="entry name" value="RPE"/>
    <property type="match status" value="1"/>
</dbReference>
<keyword evidence="9 10" id="KW-0413">Isomerase</keyword>
<dbReference type="Proteomes" id="UP000242818">
    <property type="component" value="Unassembled WGS sequence"/>
</dbReference>
<dbReference type="HAMAP" id="MF_02227">
    <property type="entry name" value="RPE"/>
    <property type="match status" value="1"/>
</dbReference>
<evidence type="ECO:0000256" key="1">
    <source>
        <dbReference type="ARBA" id="ARBA00001782"/>
    </source>
</evidence>
<dbReference type="GO" id="GO:0019323">
    <property type="term" value="P:pentose catabolic process"/>
    <property type="evidence" value="ECO:0007669"/>
    <property type="project" value="UniProtKB-UniRule"/>
</dbReference>
<comment type="cofactor">
    <cofactor evidence="2">
        <name>Mn(2+)</name>
        <dbReference type="ChEBI" id="CHEBI:29035"/>
    </cofactor>
</comment>
<dbReference type="InterPro" id="IPR011060">
    <property type="entry name" value="RibuloseP-bd_barrel"/>
</dbReference>
<gene>
    <name evidence="10" type="primary">rpe</name>
    <name evidence="15" type="ORF">GA0116948_10471</name>
</gene>
<feature type="active site" description="Proton acceptor" evidence="10 12">
    <location>
        <position position="38"/>
    </location>
</feature>
<comment type="cofactor">
    <cofactor evidence="3">
        <name>Co(2+)</name>
        <dbReference type="ChEBI" id="CHEBI:48828"/>
    </cofactor>
</comment>
<dbReference type="GO" id="GO:0004750">
    <property type="term" value="F:D-ribulose-phosphate 3-epimerase activity"/>
    <property type="evidence" value="ECO:0007669"/>
    <property type="project" value="UniProtKB-UniRule"/>
</dbReference>
<feature type="binding site" evidence="10">
    <location>
        <begin position="178"/>
        <end position="180"/>
    </location>
    <ligand>
        <name>substrate</name>
    </ligand>
</feature>
<dbReference type="SUPFAM" id="SSF51366">
    <property type="entry name" value="Ribulose-phoshate binding barrel"/>
    <property type="match status" value="1"/>
</dbReference>
<comment type="catalytic activity">
    <reaction evidence="1 10 11">
        <text>D-ribulose 5-phosphate = D-xylulose 5-phosphate</text>
        <dbReference type="Rhea" id="RHEA:13677"/>
        <dbReference type="ChEBI" id="CHEBI:57737"/>
        <dbReference type="ChEBI" id="CHEBI:58121"/>
        <dbReference type="EC" id="5.1.3.1"/>
    </reaction>
</comment>
<keyword evidence="16" id="KW-1185">Reference proteome</keyword>
<evidence type="ECO:0000256" key="6">
    <source>
        <dbReference type="ARBA" id="ARBA00009541"/>
    </source>
</evidence>
<feature type="binding site" evidence="10 14">
    <location>
        <position position="11"/>
    </location>
    <ligand>
        <name>substrate</name>
    </ligand>
</feature>
<dbReference type="InterPro" id="IPR000056">
    <property type="entry name" value="Ribul_P_3_epim-like"/>
</dbReference>
<evidence type="ECO:0000256" key="9">
    <source>
        <dbReference type="ARBA" id="ARBA00023235"/>
    </source>
</evidence>
<dbReference type="PROSITE" id="PS01086">
    <property type="entry name" value="RIBUL_P_3_EPIMER_2"/>
    <property type="match status" value="1"/>
</dbReference>
<name>A0A1C4CD89_9BACT</name>
<feature type="binding site" evidence="10 14">
    <location>
        <begin position="200"/>
        <end position="201"/>
    </location>
    <ligand>
        <name>substrate</name>
    </ligand>
</feature>
<dbReference type="EMBL" id="FMAR01000004">
    <property type="protein sequence ID" value="SCC17081.1"/>
    <property type="molecule type" value="Genomic_DNA"/>
</dbReference>
<keyword evidence="13" id="KW-0862">Zinc</keyword>
<dbReference type="Pfam" id="PF00834">
    <property type="entry name" value="Ribul_P_3_epim"/>
    <property type="match status" value="1"/>
</dbReference>
<evidence type="ECO:0000256" key="13">
    <source>
        <dbReference type="PIRSR" id="PIRSR001461-2"/>
    </source>
</evidence>
<feature type="binding site" evidence="10 14">
    <location>
        <begin position="145"/>
        <end position="148"/>
    </location>
    <ligand>
        <name>substrate</name>
    </ligand>
</feature>
<evidence type="ECO:0000256" key="10">
    <source>
        <dbReference type="HAMAP-Rule" id="MF_02227"/>
    </source>
</evidence>
<evidence type="ECO:0000256" key="4">
    <source>
        <dbReference type="ARBA" id="ARBA00001947"/>
    </source>
</evidence>
<evidence type="ECO:0000256" key="7">
    <source>
        <dbReference type="ARBA" id="ARBA00013188"/>
    </source>
</evidence>
<evidence type="ECO:0000313" key="15">
    <source>
        <dbReference type="EMBL" id="SCC17081.1"/>
    </source>
</evidence>
<comment type="function">
    <text evidence="10">Catalyzes the reversible epimerization of D-ribulose 5-phosphate to D-xylulose 5-phosphate.</text>
</comment>
<evidence type="ECO:0000256" key="14">
    <source>
        <dbReference type="PIRSR" id="PIRSR001461-3"/>
    </source>
</evidence>
<comment type="cofactor">
    <cofactor evidence="10 13">
        <name>a divalent metal cation</name>
        <dbReference type="ChEBI" id="CHEBI:60240"/>
    </cofactor>
    <text evidence="10 13">Binds 1 divalent metal cation per subunit.</text>
</comment>